<proteinExistence type="predicted"/>
<keyword evidence="1" id="KW-1133">Transmembrane helix</keyword>
<dbReference type="EMBL" id="RKQZ01000001">
    <property type="protein sequence ID" value="RPF19514.1"/>
    <property type="molecule type" value="Genomic_DNA"/>
</dbReference>
<evidence type="ECO:0000313" key="3">
    <source>
        <dbReference type="Proteomes" id="UP000280501"/>
    </source>
</evidence>
<feature type="transmembrane region" description="Helical" evidence="1">
    <location>
        <begin position="6"/>
        <end position="33"/>
    </location>
</feature>
<comment type="caution">
    <text evidence="2">The sequence shown here is derived from an EMBL/GenBank/DDBJ whole genome shotgun (WGS) entry which is preliminary data.</text>
</comment>
<keyword evidence="1" id="KW-0812">Transmembrane</keyword>
<protein>
    <submittedName>
        <fullName evidence="2">Uncharacterized protein</fullName>
    </submittedName>
</protein>
<name>A0A3N4YJP5_9MICO</name>
<dbReference type="RefSeq" id="WP_281277732.1">
    <property type="nucleotide sequence ID" value="NZ_RKQZ01000001.1"/>
</dbReference>
<dbReference type="Proteomes" id="UP000280501">
    <property type="component" value="Unassembled WGS sequence"/>
</dbReference>
<sequence>MFALDSMGLIAVGVIAIVIVGVAVGVTALITVVSKRVRKD</sequence>
<dbReference type="AlphaFoldDB" id="A0A3N4YJP5"/>
<reference evidence="2 3" key="1">
    <citation type="submission" date="2018-11" db="EMBL/GenBank/DDBJ databases">
        <title>Sequencing the genomes of 1000 actinobacteria strains.</title>
        <authorList>
            <person name="Klenk H.-P."/>
        </authorList>
    </citation>
    <scope>NUCLEOTIDE SEQUENCE [LARGE SCALE GENOMIC DNA]</scope>
    <source>
        <strain evidence="2 3">DSM 15700</strain>
    </source>
</reference>
<keyword evidence="3" id="KW-1185">Reference proteome</keyword>
<evidence type="ECO:0000256" key="1">
    <source>
        <dbReference type="SAM" id="Phobius"/>
    </source>
</evidence>
<organism evidence="2 3">
    <name type="scientific">Myceligenerans xiligouense</name>
    <dbReference type="NCBI Taxonomy" id="253184"/>
    <lineage>
        <taxon>Bacteria</taxon>
        <taxon>Bacillati</taxon>
        <taxon>Actinomycetota</taxon>
        <taxon>Actinomycetes</taxon>
        <taxon>Micrococcales</taxon>
        <taxon>Promicromonosporaceae</taxon>
        <taxon>Myceligenerans</taxon>
    </lineage>
</organism>
<accession>A0A3N4YJP5</accession>
<keyword evidence="1" id="KW-0472">Membrane</keyword>
<evidence type="ECO:0000313" key="2">
    <source>
        <dbReference type="EMBL" id="RPF19514.1"/>
    </source>
</evidence>
<gene>
    <name evidence="2" type="ORF">EDD34_0063</name>
</gene>